<comment type="caution">
    <text evidence="2">The sequence shown here is derived from an EMBL/GenBank/DDBJ whole genome shotgun (WGS) entry which is preliminary data.</text>
</comment>
<sequence length="93" mass="10014">MEDQPAKTTLPENLTITNVEAVYGQLEELCQANRDIVLDGANVSRVDTAGLQVICALAAELKKSSLTLSWSNPSAELKETALILGMSELLLLK</sequence>
<evidence type="ECO:0000313" key="2">
    <source>
        <dbReference type="EMBL" id="TQV84172.1"/>
    </source>
</evidence>
<dbReference type="SUPFAM" id="SSF52091">
    <property type="entry name" value="SpoIIaa-like"/>
    <property type="match status" value="1"/>
</dbReference>
<dbReference type="Pfam" id="PF13466">
    <property type="entry name" value="STAS_2"/>
    <property type="match status" value="1"/>
</dbReference>
<evidence type="ECO:0000313" key="3">
    <source>
        <dbReference type="Proteomes" id="UP000319732"/>
    </source>
</evidence>
<dbReference type="InterPro" id="IPR052746">
    <property type="entry name" value="MlaB_ABC_Transporter"/>
</dbReference>
<dbReference type="Gene3D" id="3.30.750.24">
    <property type="entry name" value="STAS domain"/>
    <property type="match status" value="1"/>
</dbReference>
<protein>
    <submittedName>
        <fullName evidence="2">STAS domain-containing protein</fullName>
    </submittedName>
</protein>
<proteinExistence type="predicted"/>
<dbReference type="PANTHER" id="PTHR35849">
    <property type="entry name" value="BLR2341 PROTEIN"/>
    <property type="match status" value="1"/>
</dbReference>
<accession>A0A545U3X2</accession>
<dbReference type="OrthoDB" id="6199434at2"/>
<dbReference type="AlphaFoldDB" id="A0A545U3X2"/>
<feature type="domain" description="STAS" evidence="1">
    <location>
        <begin position="14"/>
        <end position="93"/>
    </location>
</feature>
<evidence type="ECO:0000259" key="1">
    <source>
        <dbReference type="PROSITE" id="PS50801"/>
    </source>
</evidence>
<dbReference type="EMBL" id="VHSG01000006">
    <property type="protein sequence ID" value="TQV84172.1"/>
    <property type="molecule type" value="Genomic_DNA"/>
</dbReference>
<dbReference type="InterPro" id="IPR058548">
    <property type="entry name" value="MlaB-like_STAS"/>
</dbReference>
<reference evidence="2 3" key="1">
    <citation type="submission" date="2019-06" db="EMBL/GenBank/DDBJ databases">
        <title>Whole genome sequence for Cellvibrionaceae sp. R142.</title>
        <authorList>
            <person name="Wang G."/>
        </authorList>
    </citation>
    <scope>NUCLEOTIDE SEQUENCE [LARGE SCALE GENOMIC DNA]</scope>
    <source>
        <strain evidence="2 3">R142</strain>
    </source>
</reference>
<dbReference type="InterPro" id="IPR002645">
    <property type="entry name" value="STAS_dom"/>
</dbReference>
<dbReference type="Proteomes" id="UP000319732">
    <property type="component" value="Unassembled WGS sequence"/>
</dbReference>
<dbReference type="RefSeq" id="WP_142903252.1">
    <property type="nucleotide sequence ID" value="NZ_ML660089.1"/>
</dbReference>
<dbReference type="PANTHER" id="PTHR35849:SF2">
    <property type="entry name" value="BLR2341 PROTEIN"/>
    <property type="match status" value="1"/>
</dbReference>
<gene>
    <name evidence="2" type="ORF">FKG94_05780</name>
</gene>
<keyword evidence="3" id="KW-1185">Reference proteome</keyword>
<organism evidence="2 3">
    <name type="scientific">Exilibacterium tricleocarpae</name>
    <dbReference type="NCBI Taxonomy" id="2591008"/>
    <lineage>
        <taxon>Bacteria</taxon>
        <taxon>Pseudomonadati</taxon>
        <taxon>Pseudomonadota</taxon>
        <taxon>Gammaproteobacteria</taxon>
        <taxon>Cellvibrionales</taxon>
        <taxon>Cellvibrionaceae</taxon>
        <taxon>Exilibacterium</taxon>
    </lineage>
</organism>
<name>A0A545U3X2_9GAMM</name>
<dbReference type="InterPro" id="IPR036513">
    <property type="entry name" value="STAS_dom_sf"/>
</dbReference>
<dbReference type="PROSITE" id="PS50801">
    <property type="entry name" value="STAS"/>
    <property type="match status" value="1"/>
</dbReference>